<dbReference type="EC" id="2.4.2.18" evidence="9"/>
<dbReference type="EMBL" id="BMZH01000004">
    <property type="protein sequence ID" value="GHA90674.1"/>
    <property type="molecule type" value="Genomic_DNA"/>
</dbReference>
<dbReference type="SUPFAM" id="SSF52418">
    <property type="entry name" value="Nucleoside phosphorylase/phosphoribosyltransferase catalytic domain"/>
    <property type="match status" value="1"/>
</dbReference>
<proteinExistence type="inferred from homology"/>
<evidence type="ECO:0000313" key="12">
    <source>
        <dbReference type="EMBL" id="GHA90674.1"/>
    </source>
</evidence>
<name>A0A8J3CS09_9PROT</name>
<protein>
    <recommendedName>
        <fullName evidence="9">Anthranilate phosphoribosyltransferase</fullName>
        <ecNumber evidence="9">2.4.2.18</ecNumber>
    </recommendedName>
</protein>
<evidence type="ECO:0000256" key="6">
    <source>
        <dbReference type="ARBA" id="ARBA00023141"/>
    </source>
</evidence>
<dbReference type="GO" id="GO:0004048">
    <property type="term" value="F:anthranilate phosphoribosyltransferase activity"/>
    <property type="evidence" value="ECO:0007669"/>
    <property type="project" value="UniProtKB-UniRule"/>
</dbReference>
<gene>
    <name evidence="9 12" type="primary">trpD</name>
    <name evidence="12" type="ORF">GCM10009069_12090</name>
</gene>
<feature type="binding site" evidence="9">
    <location>
        <position position="167"/>
    </location>
    <ligand>
        <name>anthranilate</name>
        <dbReference type="ChEBI" id="CHEBI:16567"/>
        <label>2</label>
    </ligand>
</feature>
<dbReference type="Gene3D" id="3.40.1030.10">
    <property type="entry name" value="Nucleoside phosphorylase/phosphoribosyltransferase catalytic domain"/>
    <property type="match status" value="1"/>
</dbReference>
<evidence type="ECO:0000256" key="2">
    <source>
        <dbReference type="ARBA" id="ARBA00022605"/>
    </source>
</evidence>
<keyword evidence="4 9" id="KW-0808">Transferase</keyword>
<feature type="binding site" evidence="9">
    <location>
        <position position="226"/>
    </location>
    <ligand>
        <name>Mg(2+)</name>
        <dbReference type="ChEBI" id="CHEBI:18420"/>
        <label>2</label>
    </ligand>
</feature>
<dbReference type="GO" id="GO:0000162">
    <property type="term" value="P:L-tryptophan biosynthetic process"/>
    <property type="evidence" value="ECO:0007669"/>
    <property type="project" value="UniProtKB-UniRule"/>
</dbReference>
<dbReference type="InterPro" id="IPR036320">
    <property type="entry name" value="Glycosyl_Trfase_fam3_N_dom_sf"/>
</dbReference>
<dbReference type="InterPro" id="IPR000312">
    <property type="entry name" value="Glycosyl_Trfase_fam3"/>
</dbReference>
<comment type="pathway">
    <text evidence="1 9">Amino-acid biosynthesis; L-tryptophan biosynthesis; L-tryptophan from chorismate: step 2/5.</text>
</comment>
<evidence type="ECO:0000256" key="7">
    <source>
        <dbReference type="ARBA" id="ARBA00052328"/>
    </source>
</evidence>
<evidence type="ECO:0000256" key="1">
    <source>
        <dbReference type="ARBA" id="ARBA00004907"/>
    </source>
</evidence>
<dbReference type="NCBIfam" id="TIGR01245">
    <property type="entry name" value="trpD"/>
    <property type="match status" value="1"/>
</dbReference>
<comment type="caution">
    <text evidence="9">Lacks conserved residue(s) required for the propagation of feature annotation.</text>
</comment>
<dbReference type="Pfam" id="PF02885">
    <property type="entry name" value="Glycos_trans_3N"/>
    <property type="match status" value="1"/>
</dbReference>
<evidence type="ECO:0000256" key="9">
    <source>
        <dbReference type="HAMAP-Rule" id="MF_00211"/>
    </source>
</evidence>
<comment type="function">
    <text evidence="9">Catalyzes the transfer of the phosphoribosyl group of 5-phosphorylribose-1-pyrophosphate (PRPP) to anthranilate to yield N-(5'-phosphoribosyl)-anthranilate (PRA).</text>
</comment>
<dbReference type="Gene3D" id="1.20.970.10">
    <property type="entry name" value="Transferase, Pyrimidine Nucleoside Phosphorylase, Chain C"/>
    <property type="match status" value="1"/>
</dbReference>
<keyword evidence="6 9" id="KW-0057">Aromatic amino acid biosynthesis</keyword>
<dbReference type="AlphaFoldDB" id="A0A8J3CS09"/>
<feature type="binding site" evidence="9">
    <location>
        <position position="81"/>
    </location>
    <ligand>
        <name>anthranilate</name>
        <dbReference type="ChEBI" id="CHEBI:16567"/>
        <label>1</label>
    </ligand>
</feature>
<feature type="binding site" evidence="9">
    <location>
        <position position="227"/>
    </location>
    <ligand>
        <name>Mg(2+)</name>
        <dbReference type="ChEBI" id="CHEBI:18420"/>
        <label>1</label>
    </ligand>
</feature>
<dbReference type="InterPro" id="IPR005940">
    <property type="entry name" value="Anthranilate_Pribosyl_Tfrase"/>
</dbReference>
<keyword evidence="3 9" id="KW-0328">Glycosyltransferase</keyword>
<sequence>MSFDTAILQTLSQSVRPSEEQLRDALTAILKGDAQSEQISALLLGLEMIGLTAREIRVGTEVMRANMIPVNVTDDVIDIVGTGGTGLHTLSISTASAIVCAAAGAKVAKHGNRAASSLTGTADTLSELGVNLNITPEKTAAMIHDVGLGFLFAPNHHPAMRHVGPARRALGIRTLFNLLGPMSNPAGARRMLLGVSDDQWRRPMAEALRDIGVDHVWVVHGHDGLDEITTTGPTSVTQVKGTDIRDFTLSPQTYGFELATLDSLRGGKPVENAQALSELLDGQASDYRDIVLLNAGAALMISGVANDIPTGIDLATSAIDSFAARTTLANLVAATNT</sequence>
<feature type="domain" description="Glycosyl transferase family 3" evidence="10">
    <location>
        <begin position="74"/>
        <end position="323"/>
    </location>
</feature>
<keyword evidence="13" id="KW-1185">Reference proteome</keyword>
<feature type="binding site" evidence="9">
    <location>
        <position position="112"/>
    </location>
    <ligand>
        <name>anthranilate</name>
        <dbReference type="ChEBI" id="CHEBI:16567"/>
        <label>1</label>
    </ligand>
</feature>
<comment type="caution">
    <text evidence="12">The sequence shown here is derived from an EMBL/GenBank/DDBJ whole genome shotgun (WGS) entry which is preliminary data.</text>
</comment>
<dbReference type="PANTHER" id="PTHR43285:SF2">
    <property type="entry name" value="ANTHRANILATE PHOSPHORIBOSYLTRANSFERASE"/>
    <property type="match status" value="1"/>
</dbReference>
<comment type="cofactor">
    <cofactor evidence="9">
        <name>Mg(2+)</name>
        <dbReference type="ChEBI" id="CHEBI:18420"/>
    </cofactor>
    <text evidence="9">Binds 2 magnesium ions per monomer.</text>
</comment>
<evidence type="ECO:0000256" key="3">
    <source>
        <dbReference type="ARBA" id="ARBA00022676"/>
    </source>
</evidence>
<dbReference type="Pfam" id="PF00591">
    <property type="entry name" value="Glycos_transf_3"/>
    <property type="match status" value="1"/>
</dbReference>
<comment type="similarity">
    <text evidence="9">Belongs to the anthranilate phosphoribosyltransferase family.</text>
</comment>
<evidence type="ECO:0000256" key="4">
    <source>
        <dbReference type="ARBA" id="ARBA00022679"/>
    </source>
</evidence>
<dbReference type="PANTHER" id="PTHR43285">
    <property type="entry name" value="ANTHRANILATE PHOSPHORIBOSYLTRANSFERASE"/>
    <property type="match status" value="1"/>
</dbReference>
<feature type="binding site" evidence="9">
    <location>
        <position position="93"/>
    </location>
    <ligand>
        <name>Mg(2+)</name>
        <dbReference type="ChEBI" id="CHEBI:18420"/>
        <label>1</label>
    </ligand>
</feature>
<dbReference type="GO" id="GO:0005829">
    <property type="term" value="C:cytosol"/>
    <property type="evidence" value="ECO:0007669"/>
    <property type="project" value="TreeGrafter"/>
</dbReference>
<dbReference type="HAMAP" id="MF_00211">
    <property type="entry name" value="TrpD"/>
    <property type="match status" value="1"/>
</dbReference>
<keyword evidence="2 9" id="KW-0028">Amino-acid biosynthesis</keyword>
<keyword evidence="5 9" id="KW-0822">Tryptophan biosynthesis</keyword>
<evidence type="ECO:0000256" key="8">
    <source>
        <dbReference type="ARBA" id="ARBA00061188"/>
    </source>
</evidence>
<dbReference type="RefSeq" id="WP_189496472.1">
    <property type="nucleotide sequence ID" value="NZ_BMZH01000004.1"/>
</dbReference>
<dbReference type="Proteomes" id="UP000634004">
    <property type="component" value="Unassembled WGS sequence"/>
</dbReference>
<reference evidence="12" key="2">
    <citation type="submission" date="2020-09" db="EMBL/GenBank/DDBJ databases">
        <authorList>
            <person name="Sun Q."/>
            <person name="Kim S."/>
        </authorList>
    </citation>
    <scope>NUCLEOTIDE SEQUENCE</scope>
    <source>
        <strain evidence="12">KCTC 32513</strain>
    </source>
</reference>
<dbReference type="GO" id="GO:0000287">
    <property type="term" value="F:magnesium ion binding"/>
    <property type="evidence" value="ECO:0007669"/>
    <property type="project" value="UniProtKB-UniRule"/>
</dbReference>
<organism evidence="12 13">
    <name type="scientific">Algimonas arctica</name>
    <dbReference type="NCBI Taxonomy" id="1479486"/>
    <lineage>
        <taxon>Bacteria</taxon>
        <taxon>Pseudomonadati</taxon>
        <taxon>Pseudomonadota</taxon>
        <taxon>Alphaproteobacteria</taxon>
        <taxon>Maricaulales</taxon>
        <taxon>Robiginitomaculaceae</taxon>
        <taxon>Algimonas</taxon>
    </lineage>
</organism>
<evidence type="ECO:0000259" key="11">
    <source>
        <dbReference type="Pfam" id="PF02885"/>
    </source>
</evidence>
<keyword evidence="9" id="KW-0460">Magnesium</keyword>
<dbReference type="InterPro" id="IPR017459">
    <property type="entry name" value="Glycosyl_Trfase_fam3_N_dom"/>
</dbReference>
<evidence type="ECO:0000313" key="13">
    <source>
        <dbReference type="Proteomes" id="UP000634004"/>
    </source>
</evidence>
<comment type="catalytic activity">
    <reaction evidence="7 9">
        <text>N-(5-phospho-beta-D-ribosyl)anthranilate + diphosphate = 5-phospho-alpha-D-ribose 1-diphosphate + anthranilate</text>
        <dbReference type="Rhea" id="RHEA:11768"/>
        <dbReference type="ChEBI" id="CHEBI:16567"/>
        <dbReference type="ChEBI" id="CHEBI:18277"/>
        <dbReference type="ChEBI" id="CHEBI:33019"/>
        <dbReference type="ChEBI" id="CHEBI:58017"/>
        <dbReference type="EC" id="2.4.2.18"/>
    </reaction>
</comment>
<evidence type="ECO:0000259" key="10">
    <source>
        <dbReference type="Pfam" id="PF00591"/>
    </source>
</evidence>
<keyword evidence="9" id="KW-0479">Metal-binding</keyword>
<comment type="similarity">
    <text evidence="8">In the C-terminal section; belongs to the anthranilate phosphoribosyltransferase family.</text>
</comment>
<feature type="binding site" evidence="9">
    <location>
        <position position="227"/>
    </location>
    <ligand>
        <name>Mg(2+)</name>
        <dbReference type="ChEBI" id="CHEBI:18420"/>
        <label>2</label>
    </ligand>
</feature>
<dbReference type="SUPFAM" id="SSF47648">
    <property type="entry name" value="Nucleoside phosphorylase/phosphoribosyltransferase N-terminal domain"/>
    <property type="match status" value="1"/>
</dbReference>
<feature type="binding site" evidence="9">
    <location>
        <position position="81"/>
    </location>
    <ligand>
        <name>5-phospho-alpha-D-ribose 1-diphosphate</name>
        <dbReference type="ChEBI" id="CHEBI:58017"/>
    </ligand>
</feature>
<reference evidence="12" key="1">
    <citation type="journal article" date="2014" name="Int. J. Syst. Evol. Microbiol.">
        <title>Complete genome sequence of Corynebacterium casei LMG S-19264T (=DSM 44701T), isolated from a smear-ripened cheese.</title>
        <authorList>
            <consortium name="US DOE Joint Genome Institute (JGI-PGF)"/>
            <person name="Walter F."/>
            <person name="Albersmeier A."/>
            <person name="Kalinowski J."/>
            <person name="Ruckert C."/>
        </authorList>
    </citation>
    <scope>NUCLEOTIDE SEQUENCE</scope>
    <source>
        <strain evidence="12">KCTC 32513</strain>
    </source>
</reference>
<dbReference type="UniPathway" id="UPA00035">
    <property type="reaction ID" value="UER00041"/>
</dbReference>
<feature type="domain" description="Glycosyl transferase family 3 N-terminal" evidence="11">
    <location>
        <begin position="7"/>
        <end position="66"/>
    </location>
</feature>
<evidence type="ECO:0000256" key="5">
    <source>
        <dbReference type="ARBA" id="ARBA00022822"/>
    </source>
</evidence>
<feature type="binding site" evidence="9">
    <location>
        <position position="89"/>
    </location>
    <ligand>
        <name>5-phospho-alpha-D-ribose 1-diphosphate</name>
        <dbReference type="ChEBI" id="CHEBI:58017"/>
    </ligand>
</feature>
<dbReference type="FunFam" id="3.40.1030.10:FF:000002">
    <property type="entry name" value="Anthranilate phosphoribosyltransferase"/>
    <property type="match status" value="1"/>
</dbReference>
<dbReference type="InterPro" id="IPR035902">
    <property type="entry name" value="Nuc_phospho_transferase"/>
</dbReference>
<accession>A0A8J3CS09</accession>
<comment type="subunit">
    <text evidence="9">Homodimer.</text>
</comment>
<feature type="binding site" evidence="9">
    <location>
        <begin position="109"/>
        <end position="117"/>
    </location>
    <ligand>
        <name>5-phospho-alpha-D-ribose 1-diphosphate</name>
        <dbReference type="ChEBI" id="CHEBI:58017"/>
    </ligand>
</feature>
<feature type="binding site" evidence="9">
    <location>
        <position position="121"/>
    </location>
    <ligand>
        <name>5-phospho-alpha-D-ribose 1-diphosphate</name>
        <dbReference type="ChEBI" id="CHEBI:58017"/>
    </ligand>
</feature>